<dbReference type="PANTHER" id="PTHR11362">
    <property type="entry name" value="PHOSPHATIDYLETHANOLAMINE-BINDING PROTEIN"/>
    <property type="match status" value="1"/>
</dbReference>
<dbReference type="OrthoDB" id="440553at2759"/>
<dbReference type="VEuPathDB" id="FungiDB:ASPCADRAFT_135525"/>
<dbReference type="PANTHER" id="PTHR11362:SF82">
    <property type="entry name" value="PHOSPHATIDYLETHANOLAMINE-BINDING PROTEIN 4"/>
    <property type="match status" value="1"/>
</dbReference>
<dbReference type="Gene3D" id="3.90.280.10">
    <property type="entry name" value="PEBP-like"/>
    <property type="match status" value="1"/>
</dbReference>
<dbReference type="InterPro" id="IPR036610">
    <property type="entry name" value="PEBP-like_sf"/>
</dbReference>
<gene>
    <name evidence="3" type="ORF">ASPCADRAFT_135525</name>
</gene>
<evidence type="ECO:0000256" key="2">
    <source>
        <dbReference type="SAM" id="SignalP"/>
    </source>
</evidence>
<dbReference type="AlphaFoldDB" id="A0A1R3R681"/>
<dbReference type="Pfam" id="PF01161">
    <property type="entry name" value="PBP"/>
    <property type="match status" value="1"/>
</dbReference>
<feature type="signal peptide" evidence="2">
    <location>
        <begin position="1"/>
        <end position="19"/>
    </location>
</feature>
<dbReference type="InterPro" id="IPR035810">
    <property type="entry name" value="PEBP_euk"/>
</dbReference>
<name>A0A1R3R681_ASPC5</name>
<evidence type="ECO:0008006" key="5">
    <source>
        <dbReference type="Google" id="ProtNLM"/>
    </source>
</evidence>
<dbReference type="InterPro" id="IPR008914">
    <property type="entry name" value="PEBP"/>
</dbReference>
<evidence type="ECO:0000313" key="3">
    <source>
        <dbReference type="EMBL" id="OOF89996.1"/>
    </source>
</evidence>
<proteinExistence type="predicted"/>
<organism evidence="3 4">
    <name type="scientific">Aspergillus carbonarius (strain ITEM 5010)</name>
    <dbReference type="NCBI Taxonomy" id="602072"/>
    <lineage>
        <taxon>Eukaryota</taxon>
        <taxon>Fungi</taxon>
        <taxon>Dikarya</taxon>
        <taxon>Ascomycota</taxon>
        <taxon>Pezizomycotina</taxon>
        <taxon>Eurotiomycetes</taxon>
        <taxon>Eurotiomycetidae</taxon>
        <taxon>Eurotiales</taxon>
        <taxon>Aspergillaceae</taxon>
        <taxon>Aspergillus</taxon>
        <taxon>Aspergillus subgen. Circumdati</taxon>
    </lineage>
</organism>
<dbReference type="OMA" id="MVDPDWN"/>
<accession>A0A1R3R681</accession>
<evidence type="ECO:0000313" key="4">
    <source>
        <dbReference type="Proteomes" id="UP000188318"/>
    </source>
</evidence>
<dbReference type="STRING" id="602072.A0A1R3R681"/>
<feature type="chain" id="PRO_5012210069" description="PEBP-like protein" evidence="2">
    <location>
        <begin position="20"/>
        <end position="355"/>
    </location>
</feature>
<evidence type="ECO:0000256" key="1">
    <source>
        <dbReference type="SAM" id="MobiDB-lite"/>
    </source>
</evidence>
<sequence length="355" mass="37383">MRLVSAIAAFAAVATAATADTVPPELESIGEPSTVLNVTYSVGSTEVSFTPGEFLNASVAVDAPQPHLHDMGLSSSGPYLLLMVDPDYNKTTPPSVILHTVVANLTTAVNSSSDANVLASYIAPTPTSGTHNYTLFLFDQPSNFSIPSRYKSFMLTEKDTPLNRINLPLVSFLDQTGLGSPVAANYFRVTAPSNSSSSSSGASGSNTTTSSGTSTSTSTGAAASETSSGAVHKMAAGGYLAGALALVLSRLRASPDNGFLDAGCCVGQELRHLVYAASIPPSQLYGFDLEPEFFKLGYKLFRDNADSFPATFVGADLGVSDEEWEVGETTLKMRNKASFMDDNARIIWWCAPRVE</sequence>
<dbReference type="EMBL" id="KV907621">
    <property type="protein sequence ID" value="OOF89996.1"/>
    <property type="molecule type" value="Genomic_DNA"/>
</dbReference>
<keyword evidence="4" id="KW-1185">Reference proteome</keyword>
<keyword evidence="2" id="KW-0732">Signal</keyword>
<reference evidence="4" key="1">
    <citation type="journal article" date="2017" name="Genome Biol.">
        <title>Comparative genomics reveals high biological diversity and specific adaptations in the industrially and medically important fungal genus Aspergillus.</title>
        <authorList>
            <person name="de Vries R.P."/>
            <person name="Riley R."/>
            <person name="Wiebenga A."/>
            <person name="Aguilar-Osorio G."/>
            <person name="Amillis S."/>
            <person name="Uchima C.A."/>
            <person name="Anderluh G."/>
            <person name="Asadollahi M."/>
            <person name="Askin M."/>
            <person name="Barry K."/>
            <person name="Battaglia E."/>
            <person name="Bayram O."/>
            <person name="Benocci T."/>
            <person name="Braus-Stromeyer S.A."/>
            <person name="Caldana C."/>
            <person name="Canovas D."/>
            <person name="Cerqueira G.C."/>
            <person name="Chen F."/>
            <person name="Chen W."/>
            <person name="Choi C."/>
            <person name="Clum A."/>
            <person name="Dos Santos R.A."/>
            <person name="Damasio A.R."/>
            <person name="Diallinas G."/>
            <person name="Emri T."/>
            <person name="Fekete E."/>
            <person name="Flipphi M."/>
            <person name="Freyberg S."/>
            <person name="Gallo A."/>
            <person name="Gournas C."/>
            <person name="Habgood R."/>
            <person name="Hainaut M."/>
            <person name="Harispe M.L."/>
            <person name="Henrissat B."/>
            <person name="Hilden K.S."/>
            <person name="Hope R."/>
            <person name="Hossain A."/>
            <person name="Karabika E."/>
            <person name="Karaffa L."/>
            <person name="Karanyi Z."/>
            <person name="Krasevec N."/>
            <person name="Kuo A."/>
            <person name="Kusch H."/>
            <person name="LaButti K."/>
            <person name="Lagendijk E.L."/>
            <person name="Lapidus A."/>
            <person name="Levasseur A."/>
            <person name="Lindquist E."/>
            <person name="Lipzen A."/>
            <person name="Logrieco A.F."/>
            <person name="MacCabe A."/>
            <person name="Maekelae M.R."/>
            <person name="Malavazi I."/>
            <person name="Melin P."/>
            <person name="Meyer V."/>
            <person name="Mielnichuk N."/>
            <person name="Miskei M."/>
            <person name="Molnar A.P."/>
            <person name="Mule G."/>
            <person name="Ngan C.Y."/>
            <person name="Orejas M."/>
            <person name="Orosz E."/>
            <person name="Ouedraogo J.P."/>
            <person name="Overkamp K.M."/>
            <person name="Park H.-S."/>
            <person name="Perrone G."/>
            <person name="Piumi F."/>
            <person name="Punt P.J."/>
            <person name="Ram A.F."/>
            <person name="Ramon A."/>
            <person name="Rauscher S."/>
            <person name="Record E."/>
            <person name="Riano-Pachon D.M."/>
            <person name="Robert V."/>
            <person name="Roehrig J."/>
            <person name="Ruller R."/>
            <person name="Salamov A."/>
            <person name="Salih N.S."/>
            <person name="Samson R.A."/>
            <person name="Sandor E."/>
            <person name="Sanguinetti M."/>
            <person name="Schuetze T."/>
            <person name="Sepcic K."/>
            <person name="Shelest E."/>
            <person name="Sherlock G."/>
            <person name="Sophianopoulou V."/>
            <person name="Squina F.M."/>
            <person name="Sun H."/>
            <person name="Susca A."/>
            <person name="Todd R.B."/>
            <person name="Tsang A."/>
            <person name="Unkles S.E."/>
            <person name="van de Wiele N."/>
            <person name="van Rossen-Uffink D."/>
            <person name="Oliveira J.V."/>
            <person name="Vesth T.C."/>
            <person name="Visser J."/>
            <person name="Yu J.-H."/>
            <person name="Zhou M."/>
            <person name="Andersen M.R."/>
            <person name="Archer D.B."/>
            <person name="Baker S.E."/>
            <person name="Benoit I."/>
            <person name="Brakhage A.A."/>
            <person name="Braus G.H."/>
            <person name="Fischer R."/>
            <person name="Frisvad J.C."/>
            <person name="Goldman G.H."/>
            <person name="Houbraken J."/>
            <person name="Oakley B."/>
            <person name="Pocsi I."/>
            <person name="Scazzocchio C."/>
            <person name="Seiboth B."/>
            <person name="vanKuyk P.A."/>
            <person name="Wortman J."/>
            <person name="Dyer P.S."/>
            <person name="Grigoriev I.V."/>
        </authorList>
    </citation>
    <scope>NUCLEOTIDE SEQUENCE [LARGE SCALE GENOMIC DNA]</scope>
    <source>
        <strain evidence="4">ITEM 5010</strain>
    </source>
</reference>
<feature type="region of interest" description="Disordered" evidence="1">
    <location>
        <begin position="193"/>
        <end position="222"/>
    </location>
</feature>
<dbReference type="Proteomes" id="UP000188318">
    <property type="component" value="Unassembled WGS sequence"/>
</dbReference>
<dbReference type="SUPFAM" id="SSF49777">
    <property type="entry name" value="PEBP-like"/>
    <property type="match status" value="1"/>
</dbReference>
<dbReference type="CDD" id="cd00866">
    <property type="entry name" value="PEBP_euk"/>
    <property type="match status" value="1"/>
</dbReference>
<protein>
    <recommendedName>
        <fullName evidence="5">PEBP-like protein</fullName>
    </recommendedName>
</protein>